<reference evidence="1 2" key="1">
    <citation type="submission" date="2014-06" db="EMBL/GenBank/DDBJ databases">
        <title>Evolutionary Origins and Diversification of the Mycorrhizal Mutualists.</title>
        <authorList>
            <consortium name="DOE Joint Genome Institute"/>
            <consortium name="Mycorrhizal Genomics Consortium"/>
            <person name="Kohler A."/>
            <person name="Kuo A."/>
            <person name="Nagy L.G."/>
            <person name="Floudas D."/>
            <person name="Copeland A."/>
            <person name="Barry K.W."/>
            <person name="Cichocki N."/>
            <person name="Veneault-Fourrey C."/>
            <person name="LaButti K."/>
            <person name="Lindquist E.A."/>
            <person name="Lipzen A."/>
            <person name="Lundell T."/>
            <person name="Morin E."/>
            <person name="Murat C."/>
            <person name="Riley R."/>
            <person name="Ohm R."/>
            <person name="Sun H."/>
            <person name="Tunlid A."/>
            <person name="Henrissat B."/>
            <person name="Grigoriev I.V."/>
            <person name="Hibbett D.S."/>
            <person name="Martin F."/>
        </authorList>
    </citation>
    <scope>NUCLEOTIDE SEQUENCE [LARGE SCALE GENOMIC DNA]</scope>
    <source>
        <strain evidence="1 2">SS14</strain>
    </source>
</reference>
<sequence length="336" mass="38581">MVVPTNLREEKDYIRIKTVYLDNSAQNALLKTGRIDELIAQNSKVDITYDCEKLWVKTPKESMEAVLAKLEEVTIFQYWGCGLEINVPNDLQDSLVQKLAETQERTKTWIRLPVKGYPRRDELVCPPGFVIARIFGAPENCQLAAIELFKWMRRRKVYFKAQYHHEMLLRLTPLFAQMGIRISSRVDHRATWPSKPPRSIPPPPEQPSRLDAYLWQRHRRWTKSTEDCMWLIQAKDEAGARRACEIVDETLREICAVSHRGYLVFPVGFEGLKGKEREIDGVQKDMGVVVEMKGDGCVVIVGPEESIEVARKKILDVVGGSKLKRVDLPVIHISES</sequence>
<gene>
    <name evidence="1" type="ORF">M422DRAFT_255975</name>
</gene>
<dbReference type="SUPFAM" id="SSF54791">
    <property type="entry name" value="Eukaryotic type KH-domain (KH-domain type I)"/>
    <property type="match status" value="1"/>
</dbReference>
<accession>A0A0C9V279</accession>
<keyword evidence="2" id="KW-1185">Reference proteome</keyword>
<dbReference type="AlphaFoldDB" id="A0A0C9V279"/>
<name>A0A0C9V279_SPHS4</name>
<dbReference type="GO" id="GO:0003723">
    <property type="term" value="F:RNA binding"/>
    <property type="evidence" value="ECO:0007669"/>
    <property type="project" value="InterPro"/>
</dbReference>
<evidence type="ECO:0000313" key="2">
    <source>
        <dbReference type="Proteomes" id="UP000054279"/>
    </source>
</evidence>
<evidence type="ECO:0008006" key="3">
    <source>
        <dbReference type="Google" id="ProtNLM"/>
    </source>
</evidence>
<dbReference type="InterPro" id="IPR036612">
    <property type="entry name" value="KH_dom_type_1_sf"/>
</dbReference>
<dbReference type="EMBL" id="KN837139">
    <property type="protein sequence ID" value="KIJ41124.1"/>
    <property type="molecule type" value="Genomic_DNA"/>
</dbReference>
<dbReference type="Proteomes" id="UP000054279">
    <property type="component" value="Unassembled WGS sequence"/>
</dbReference>
<organism evidence="1 2">
    <name type="scientific">Sphaerobolus stellatus (strain SS14)</name>
    <dbReference type="NCBI Taxonomy" id="990650"/>
    <lineage>
        <taxon>Eukaryota</taxon>
        <taxon>Fungi</taxon>
        <taxon>Dikarya</taxon>
        <taxon>Basidiomycota</taxon>
        <taxon>Agaricomycotina</taxon>
        <taxon>Agaricomycetes</taxon>
        <taxon>Phallomycetidae</taxon>
        <taxon>Geastrales</taxon>
        <taxon>Sphaerobolaceae</taxon>
        <taxon>Sphaerobolus</taxon>
    </lineage>
</organism>
<dbReference type="HOGENOM" id="CLU_826847_0_0_1"/>
<evidence type="ECO:0000313" key="1">
    <source>
        <dbReference type="EMBL" id="KIJ41124.1"/>
    </source>
</evidence>
<proteinExistence type="predicted"/>
<protein>
    <recommendedName>
        <fullName evidence="3">K Homology domain-containing protein</fullName>
    </recommendedName>
</protein>